<dbReference type="STRING" id="930991.A0A0D0D1B5"/>
<dbReference type="InParanoid" id="A0A0D0D1B5"/>
<keyword evidence="2" id="KW-1185">Reference proteome</keyword>
<dbReference type="EMBL" id="KN829553">
    <property type="protein sequence ID" value="KIK73649.1"/>
    <property type="molecule type" value="Genomic_DNA"/>
</dbReference>
<dbReference type="OrthoDB" id="3264182at2759"/>
<gene>
    <name evidence="1" type="ORF">PAXRUDRAFT_20640</name>
</gene>
<sequence>MPAAAVEFMLALLQHLLDLYLDKIQEQLLTLHQVSISLSTIWQTLKQLGLSSKQNVVTKPGRHSQWPLVMKPQIVSCVLMRVLSTS</sequence>
<dbReference type="HOGENOM" id="CLU_2498524_0_0_1"/>
<organism evidence="1 2">
    <name type="scientific">Paxillus rubicundulus Ve08.2h10</name>
    <dbReference type="NCBI Taxonomy" id="930991"/>
    <lineage>
        <taxon>Eukaryota</taxon>
        <taxon>Fungi</taxon>
        <taxon>Dikarya</taxon>
        <taxon>Basidiomycota</taxon>
        <taxon>Agaricomycotina</taxon>
        <taxon>Agaricomycetes</taxon>
        <taxon>Agaricomycetidae</taxon>
        <taxon>Boletales</taxon>
        <taxon>Paxilineae</taxon>
        <taxon>Paxillaceae</taxon>
        <taxon>Paxillus</taxon>
    </lineage>
</organism>
<dbReference type="Proteomes" id="UP000054538">
    <property type="component" value="Unassembled WGS sequence"/>
</dbReference>
<dbReference type="AlphaFoldDB" id="A0A0D0D1B5"/>
<accession>A0A0D0D1B5</accession>
<reference evidence="2" key="2">
    <citation type="submission" date="2015-01" db="EMBL/GenBank/DDBJ databases">
        <title>Evolutionary Origins and Diversification of the Mycorrhizal Mutualists.</title>
        <authorList>
            <consortium name="DOE Joint Genome Institute"/>
            <consortium name="Mycorrhizal Genomics Consortium"/>
            <person name="Kohler A."/>
            <person name="Kuo A."/>
            <person name="Nagy L.G."/>
            <person name="Floudas D."/>
            <person name="Copeland A."/>
            <person name="Barry K.W."/>
            <person name="Cichocki N."/>
            <person name="Veneault-Fourrey C."/>
            <person name="LaButti K."/>
            <person name="Lindquist E.A."/>
            <person name="Lipzen A."/>
            <person name="Lundell T."/>
            <person name="Morin E."/>
            <person name="Murat C."/>
            <person name="Riley R."/>
            <person name="Ohm R."/>
            <person name="Sun H."/>
            <person name="Tunlid A."/>
            <person name="Henrissat B."/>
            <person name="Grigoriev I.V."/>
            <person name="Hibbett D.S."/>
            <person name="Martin F."/>
        </authorList>
    </citation>
    <scope>NUCLEOTIDE SEQUENCE [LARGE SCALE GENOMIC DNA]</scope>
    <source>
        <strain evidence="2">Ve08.2h10</strain>
    </source>
</reference>
<evidence type="ECO:0000313" key="1">
    <source>
        <dbReference type="EMBL" id="KIK73649.1"/>
    </source>
</evidence>
<proteinExistence type="predicted"/>
<reference evidence="1 2" key="1">
    <citation type="submission" date="2014-04" db="EMBL/GenBank/DDBJ databases">
        <authorList>
            <consortium name="DOE Joint Genome Institute"/>
            <person name="Kuo A."/>
            <person name="Kohler A."/>
            <person name="Jargeat P."/>
            <person name="Nagy L.G."/>
            <person name="Floudas D."/>
            <person name="Copeland A."/>
            <person name="Barry K.W."/>
            <person name="Cichocki N."/>
            <person name="Veneault-Fourrey C."/>
            <person name="LaButti K."/>
            <person name="Lindquist E.A."/>
            <person name="Lipzen A."/>
            <person name="Lundell T."/>
            <person name="Morin E."/>
            <person name="Murat C."/>
            <person name="Sun H."/>
            <person name="Tunlid A."/>
            <person name="Henrissat B."/>
            <person name="Grigoriev I.V."/>
            <person name="Hibbett D.S."/>
            <person name="Martin F."/>
            <person name="Nordberg H.P."/>
            <person name="Cantor M.N."/>
            <person name="Hua S.X."/>
        </authorList>
    </citation>
    <scope>NUCLEOTIDE SEQUENCE [LARGE SCALE GENOMIC DNA]</scope>
    <source>
        <strain evidence="1 2">Ve08.2h10</strain>
    </source>
</reference>
<name>A0A0D0D1B5_9AGAM</name>
<evidence type="ECO:0000313" key="2">
    <source>
        <dbReference type="Proteomes" id="UP000054538"/>
    </source>
</evidence>
<protein>
    <submittedName>
        <fullName evidence="1">Uncharacterized protein</fullName>
    </submittedName>
</protein>